<accession>A0A7Y0DZE7</accession>
<feature type="domain" description="EamA" evidence="2">
    <location>
        <begin position="15"/>
        <end position="145"/>
    </location>
</feature>
<evidence type="ECO:0000256" key="1">
    <source>
        <dbReference type="SAM" id="Phobius"/>
    </source>
</evidence>
<feature type="transmembrane region" description="Helical" evidence="1">
    <location>
        <begin position="186"/>
        <end position="205"/>
    </location>
</feature>
<proteinExistence type="predicted"/>
<feature type="transmembrane region" description="Helical" evidence="1">
    <location>
        <begin position="129"/>
        <end position="146"/>
    </location>
</feature>
<dbReference type="PANTHER" id="PTHR22911:SF135">
    <property type="entry name" value="BLR4310 PROTEIN"/>
    <property type="match status" value="1"/>
</dbReference>
<feature type="domain" description="EamA" evidence="2">
    <location>
        <begin position="154"/>
        <end position="280"/>
    </location>
</feature>
<evidence type="ECO:0000259" key="2">
    <source>
        <dbReference type="Pfam" id="PF00892"/>
    </source>
</evidence>
<dbReference type="InterPro" id="IPR037185">
    <property type="entry name" value="EmrE-like"/>
</dbReference>
<evidence type="ECO:0000313" key="4">
    <source>
        <dbReference type="Proteomes" id="UP000539372"/>
    </source>
</evidence>
<keyword evidence="1" id="KW-0472">Membrane</keyword>
<feature type="transmembrane region" description="Helical" evidence="1">
    <location>
        <begin position="12"/>
        <end position="33"/>
    </location>
</feature>
<organism evidence="3 4">
    <name type="scientific">Pacificispira spongiicola</name>
    <dbReference type="NCBI Taxonomy" id="2729598"/>
    <lineage>
        <taxon>Bacteria</taxon>
        <taxon>Pseudomonadati</taxon>
        <taxon>Pseudomonadota</taxon>
        <taxon>Alphaproteobacteria</taxon>
        <taxon>Rhodospirillales</taxon>
        <taxon>Rhodospirillaceae</taxon>
        <taxon>Pacificispira</taxon>
    </lineage>
</organism>
<protein>
    <submittedName>
        <fullName evidence="3">EamA family transporter</fullName>
    </submittedName>
</protein>
<feature type="transmembrane region" description="Helical" evidence="1">
    <location>
        <begin position="45"/>
        <end position="61"/>
    </location>
</feature>
<dbReference type="Pfam" id="PF00892">
    <property type="entry name" value="EamA"/>
    <property type="match status" value="2"/>
</dbReference>
<dbReference type="InterPro" id="IPR000620">
    <property type="entry name" value="EamA_dom"/>
</dbReference>
<comment type="caution">
    <text evidence="3">The sequence shown here is derived from an EMBL/GenBank/DDBJ whole genome shotgun (WGS) entry which is preliminary data.</text>
</comment>
<dbReference type="AlphaFoldDB" id="A0A7Y0DZE7"/>
<dbReference type="PANTHER" id="PTHR22911">
    <property type="entry name" value="ACYL-MALONYL CONDENSING ENZYME-RELATED"/>
    <property type="match status" value="1"/>
</dbReference>
<keyword evidence="4" id="KW-1185">Reference proteome</keyword>
<sequence>MRAPIPTLALSQHTAGVIFITISAVAFSSAGIFTRGVEADAWSVIFWRGLSGAGFILGYLAGRGQLWREVRAVNGPAIAATVLLALGAAAFITAFKYTSVANVTVIYATTPFLAAGLSWIALSERPSARVMLASTVAFGGIALLLSDEIGAGSMLGNALSVWMSVMVAGCMVVYRRWPSTSATTPVVLSSILVLPTCLIFGDPLTIADRDLVALIAFGFVFSVSLVAMNEGARRLPSAENALLSTMETPLALVLAYLILSEVPTPRTMVGASIVLAAVLWSQTRRRAVACPEG</sequence>
<dbReference type="Proteomes" id="UP000539372">
    <property type="component" value="Unassembled WGS sequence"/>
</dbReference>
<dbReference type="EMBL" id="JABBNT010000002">
    <property type="protein sequence ID" value="NMM44381.1"/>
    <property type="molecule type" value="Genomic_DNA"/>
</dbReference>
<gene>
    <name evidence="3" type="ORF">HH303_07815</name>
</gene>
<evidence type="ECO:0000313" key="3">
    <source>
        <dbReference type="EMBL" id="NMM44381.1"/>
    </source>
</evidence>
<feature type="transmembrane region" description="Helical" evidence="1">
    <location>
        <begin position="73"/>
        <end position="95"/>
    </location>
</feature>
<feature type="transmembrane region" description="Helical" evidence="1">
    <location>
        <begin position="152"/>
        <end position="174"/>
    </location>
</feature>
<reference evidence="3 4" key="1">
    <citation type="submission" date="2020-04" db="EMBL/GenBank/DDBJ databases">
        <title>Rhodospirillaceae bacterium KN72 isolated from deep sea.</title>
        <authorList>
            <person name="Zhang D.-C."/>
        </authorList>
    </citation>
    <scope>NUCLEOTIDE SEQUENCE [LARGE SCALE GENOMIC DNA]</scope>
    <source>
        <strain evidence="3 4">KN72</strain>
    </source>
</reference>
<feature type="transmembrane region" description="Helical" evidence="1">
    <location>
        <begin position="211"/>
        <end position="228"/>
    </location>
</feature>
<dbReference type="SUPFAM" id="SSF103481">
    <property type="entry name" value="Multidrug resistance efflux transporter EmrE"/>
    <property type="match status" value="2"/>
</dbReference>
<name>A0A7Y0DZE7_9PROT</name>
<feature type="transmembrane region" description="Helical" evidence="1">
    <location>
        <begin position="101"/>
        <end position="122"/>
    </location>
</feature>
<keyword evidence="1" id="KW-1133">Transmembrane helix</keyword>
<dbReference type="RefSeq" id="WP_169624670.1">
    <property type="nucleotide sequence ID" value="NZ_JABBNT010000002.1"/>
</dbReference>
<keyword evidence="1" id="KW-0812">Transmembrane</keyword>
<dbReference type="GO" id="GO:0016020">
    <property type="term" value="C:membrane"/>
    <property type="evidence" value="ECO:0007669"/>
    <property type="project" value="InterPro"/>
</dbReference>